<evidence type="ECO:0000256" key="1">
    <source>
        <dbReference type="SAM" id="Phobius"/>
    </source>
</evidence>
<dbReference type="VEuPathDB" id="FungiDB:HMPREF1541_10770"/>
<proteinExistence type="predicted"/>
<accession>W2S8F6</accession>
<gene>
    <name evidence="2" type="ORF">HMPREF1541_10770</name>
</gene>
<sequence length="151" mass="15553">MDGTTQRRGGRFSITSILALALAGLQFICAIIILGLVGVRFGSTSFSAAVYSIVLSCLTVVTALAFGFLASRATGGGGRSLLLGTLCWQVIMVILWAAAAGTLGSYRGRSTGLRAAMALAIILMLSFVVGAAVQGLRVWRGRRAEGKVGGV</sequence>
<dbReference type="HOGENOM" id="CLU_1731393_0_0_1"/>
<feature type="transmembrane region" description="Helical" evidence="1">
    <location>
        <begin position="115"/>
        <end position="133"/>
    </location>
</feature>
<evidence type="ECO:0008006" key="4">
    <source>
        <dbReference type="Google" id="ProtNLM"/>
    </source>
</evidence>
<organism evidence="2 3">
    <name type="scientific">Cyphellophora europaea (strain CBS 101466)</name>
    <name type="common">Phialophora europaea</name>
    <dbReference type="NCBI Taxonomy" id="1220924"/>
    <lineage>
        <taxon>Eukaryota</taxon>
        <taxon>Fungi</taxon>
        <taxon>Dikarya</taxon>
        <taxon>Ascomycota</taxon>
        <taxon>Pezizomycotina</taxon>
        <taxon>Eurotiomycetes</taxon>
        <taxon>Chaetothyriomycetidae</taxon>
        <taxon>Chaetothyriales</taxon>
        <taxon>Cyphellophoraceae</taxon>
        <taxon>Cyphellophora</taxon>
    </lineage>
</organism>
<feature type="transmembrane region" description="Helical" evidence="1">
    <location>
        <begin position="81"/>
        <end position="103"/>
    </location>
</feature>
<dbReference type="InParanoid" id="W2S8F6"/>
<dbReference type="AlphaFoldDB" id="W2S8F6"/>
<feature type="transmembrane region" description="Helical" evidence="1">
    <location>
        <begin position="49"/>
        <end position="69"/>
    </location>
</feature>
<dbReference type="Proteomes" id="UP000030752">
    <property type="component" value="Unassembled WGS sequence"/>
</dbReference>
<dbReference type="OrthoDB" id="10570781at2759"/>
<name>W2S8F6_CYPE1</name>
<keyword evidence="1" id="KW-0812">Transmembrane</keyword>
<reference evidence="2 3" key="1">
    <citation type="submission" date="2013-03" db="EMBL/GenBank/DDBJ databases">
        <title>The Genome Sequence of Phialophora europaea CBS 101466.</title>
        <authorList>
            <consortium name="The Broad Institute Genomics Platform"/>
            <person name="Cuomo C."/>
            <person name="de Hoog S."/>
            <person name="Gorbushina A."/>
            <person name="Walker B."/>
            <person name="Young S.K."/>
            <person name="Zeng Q."/>
            <person name="Gargeya S."/>
            <person name="Fitzgerald M."/>
            <person name="Haas B."/>
            <person name="Abouelleil A."/>
            <person name="Allen A.W."/>
            <person name="Alvarado L."/>
            <person name="Arachchi H.M."/>
            <person name="Berlin A.M."/>
            <person name="Chapman S.B."/>
            <person name="Gainer-Dewar J."/>
            <person name="Goldberg J."/>
            <person name="Griggs A."/>
            <person name="Gujja S."/>
            <person name="Hansen M."/>
            <person name="Howarth C."/>
            <person name="Imamovic A."/>
            <person name="Ireland A."/>
            <person name="Larimer J."/>
            <person name="McCowan C."/>
            <person name="Murphy C."/>
            <person name="Pearson M."/>
            <person name="Poon T.W."/>
            <person name="Priest M."/>
            <person name="Roberts A."/>
            <person name="Saif S."/>
            <person name="Shea T."/>
            <person name="Sisk P."/>
            <person name="Sykes S."/>
            <person name="Wortman J."/>
            <person name="Nusbaum C."/>
            <person name="Birren B."/>
        </authorList>
    </citation>
    <scope>NUCLEOTIDE SEQUENCE [LARGE SCALE GENOMIC DNA]</scope>
    <source>
        <strain evidence="2 3">CBS 101466</strain>
    </source>
</reference>
<evidence type="ECO:0000313" key="3">
    <source>
        <dbReference type="Proteomes" id="UP000030752"/>
    </source>
</evidence>
<evidence type="ECO:0000313" key="2">
    <source>
        <dbReference type="EMBL" id="ETN44219.1"/>
    </source>
</evidence>
<dbReference type="RefSeq" id="XP_008713661.1">
    <property type="nucleotide sequence ID" value="XM_008715439.1"/>
</dbReference>
<protein>
    <recommendedName>
        <fullName evidence="4">MARVEL domain-containing protein</fullName>
    </recommendedName>
</protein>
<dbReference type="EMBL" id="KI635846">
    <property type="protein sequence ID" value="ETN44219.1"/>
    <property type="molecule type" value="Genomic_DNA"/>
</dbReference>
<feature type="transmembrane region" description="Helical" evidence="1">
    <location>
        <begin position="12"/>
        <end position="37"/>
    </location>
</feature>
<dbReference type="GeneID" id="19978109"/>
<keyword evidence="1" id="KW-0472">Membrane</keyword>
<keyword evidence="3" id="KW-1185">Reference proteome</keyword>
<keyword evidence="1" id="KW-1133">Transmembrane helix</keyword>